<evidence type="ECO:0000313" key="1">
    <source>
        <dbReference type="EMBL" id="KAJ6752932.1"/>
    </source>
</evidence>
<dbReference type="AlphaFoldDB" id="A0A9Q0VQU2"/>
<proteinExistence type="predicted"/>
<comment type="caution">
    <text evidence="1">The sequence shown here is derived from an EMBL/GenBank/DDBJ whole genome shotgun (WGS) entry which is preliminary data.</text>
</comment>
<gene>
    <name evidence="1" type="ORF">OIU74_027720</name>
</gene>
<sequence>MAISFSLLDCTWSDLWNSSEFIGTLDLQGRFHEDEGEPASWNIIFGLGVNPIVVVFHVDDPVSLSGLGYAFTIGCLDINTG</sequence>
<keyword evidence="2" id="KW-1185">Reference proteome</keyword>
<dbReference type="EMBL" id="JAPFFM010000008">
    <property type="protein sequence ID" value="KAJ6752932.1"/>
    <property type="molecule type" value="Genomic_DNA"/>
</dbReference>
<dbReference type="Proteomes" id="UP001151752">
    <property type="component" value="Unassembled WGS sequence"/>
</dbReference>
<name>A0A9Q0VQU2_9ROSI</name>
<reference evidence="1" key="1">
    <citation type="submission" date="2022-11" db="EMBL/GenBank/DDBJ databases">
        <authorList>
            <person name="Hyden B.L."/>
            <person name="Feng K."/>
            <person name="Yates T."/>
            <person name="Jawdy S."/>
            <person name="Smart L.B."/>
            <person name="Muchero W."/>
        </authorList>
    </citation>
    <scope>NUCLEOTIDE SEQUENCE</scope>
    <source>
        <tissue evidence="1">Shoot tip</tissue>
    </source>
</reference>
<organism evidence="1 2">
    <name type="scientific">Salix koriyanagi</name>
    <dbReference type="NCBI Taxonomy" id="2511006"/>
    <lineage>
        <taxon>Eukaryota</taxon>
        <taxon>Viridiplantae</taxon>
        <taxon>Streptophyta</taxon>
        <taxon>Embryophyta</taxon>
        <taxon>Tracheophyta</taxon>
        <taxon>Spermatophyta</taxon>
        <taxon>Magnoliopsida</taxon>
        <taxon>eudicotyledons</taxon>
        <taxon>Gunneridae</taxon>
        <taxon>Pentapetalae</taxon>
        <taxon>rosids</taxon>
        <taxon>fabids</taxon>
        <taxon>Malpighiales</taxon>
        <taxon>Salicaceae</taxon>
        <taxon>Saliceae</taxon>
        <taxon>Salix</taxon>
    </lineage>
</organism>
<accession>A0A9Q0VQU2</accession>
<evidence type="ECO:0000313" key="2">
    <source>
        <dbReference type="Proteomes" id="UP001151752"/>
    </source>
</evidence>
<reference evidence="1" key="2">
    <citation type="journal article" date="2023" name="Int. J. Mol. Sci.">
        <title>De Novo Assembly and Annotation of 11 Diverse Shrub Willow (Salix) Genomes Reveals Novel Gene Organization in Sex-Linked Regions.</title>
        <authorList>
            <person name="Hyden B."/>
            <person name="Feng K."/>
            <person name="Yates T.B."/>
            <person name="Jawdy S."/>
            <person name="Cereghino C."/>
            <person name="Smart L.B."/>
            <person name="Muchero W."/>
        </authorList>
    </citation>
    <scope>NUCLEOTIDE SEQUENCE</scope>
    <source>
        <tissue evidence="1">Shoot tip</tissue>
    </source>
</reference>
<protein>
    <submittedName>
        <fullName evidence="1">Uncharacterized protein</fullName>
    </submittedName>
</protein>